<dbReference type="PANTHER" id="PTHR21716:SF53">
    <property type="entry name" value="PERMEASE PERM-RELATED"/>
    <property type="match status" value="1"/>
</dbReference>
<evidence type="ECO:0000256" key="7">
    <source>
        <dbReference type="ARBA" id="ARBA00023136"/>
    </source>
</evidence>
<evidence type="ECO:0000256" key="1">
    <source>
        <dbReference type="ARBA" id="ARBA00004651"/>
    </source>
</evidence>
<gene>
    <name evidence="9" type="ORF">EWE74_08305</name>
</gene>
<keyword evidence="7 8" id="KW-0472">Membrane</keyword>
<dbReference type="GO" id="GO:0055085">
    <property type="term" value="P:transmembrane transport"/>
    <property type="evidence" value="ECO:0007669"/>
    <property type="project" value="TreeGrafter"/>
</dbReference>
<dbReference type="PANTHER" id="PTHR21716">
    <property type="entry name" value="TRANSMEMBRANE PROTEIN"/>
    <property type="match status" value="1"/>
</dbReference>
<reference evidence="9 10" key="1">
    <citation type="submission" date="2019-02" db="EMBL/GenBank/DDBJ databases">
        <authorList>
            <person name="Li Y."/>
        </authorList>
    </citation>
    <scope>NUCLEOTIDE SEQUENCE [LARGE SCALE GENOMIC DNA]</scope>
    <source>
        <strain evidence="9 10">30C10-4-7</strain>
    </source>
</reference>
<comment type="similarity">
    <text evidence="2">Belongs to the autoinducer-2 exporter (AI-2E) (TC 2.A.86) family.</text>
</comment>
<evidence type="ECO:0000313" key="9">
    <source>
        <dbReference type="EMBL" id="RZF62777.1"/>
    </source>
</evidence>
<dbReference type="Pfam" id="PF01594">
    <property type="entry name" value="AI-2E_transport"/>
    <property type="match status" value="1"/>
</dbReference>
<feature type="transmembrane region" description="Helical" evidence="8">
    <location>
        <begin position="159"/>
        <end position="179"/>
    </location>
</feature>
<comment type="subcellular location">
    <subcellularLocation>
        <location evidence="1">Cell membrane</location>
        <topology evidence="1">Multi-pass membrane protein</topology>
    </subcellularLocation>
</comment>
<feature type="transmembrane region" description="Helical" evidence="8">
    <location>
        <begin position="217"/>
        <end position="235"/>
    </location>
</feature>
<feature type="transmembrane region" description="Helical" evidence="8">
    <location>
        <begin position="241"/>
        <end position="267"/>
    </location>
</feature>
<dbReference type="GO" id="GO:0005886">
    <property type="term" value="C:plasma membrane"/>
    <property type="evidence" value="ECO:0007669"/>
    <property type="project" value="UniProtKB-SubCell"/>
</dbReference>
<evidence type="ECO:0000256" key="8">
    <source>
        <dbReference type="SAM" id="Phobius"/>
    </source>
</evidence>
<dbReference type="OrthoDB" id="9793390at2"/>
<feature type="transmembrane region" description="Helical" evidence="8">
    <location>
        <begin position="21"/>
        <end position="40"/>
    </location>
</feature>
<dbReference type="EMBL" id="SGIT01000001">
    <property type="protein sequence ID" value="RZF62777.1"/>
    <property type="molecule type" value="Genomic_DNA"/>
</dbReference>
<evidence type="ECO:0000256" key="4">
    <source>
        <dbReference type="ARBA" id="ARBA00022475"/>
    </source>
</evidence>
<evidence type="ECO:0000256" key="2">
    <source>
        <dbReference type="ARBA" id="ARBA00009773"/>
    </source>
</evidence>
<keyword evidence="10" id="KW-1185">Reference proteome</keyword>
<protein>
    <submittedName>
        <fullName evidence="9">AI-2E family transporter</fullName>
    </submittedName>
</protein>
<dbReference type="InterPro" id="IPR002549">
    <property type="entry name" value="AI-2E-like"/>
</dbReference>
<feature type="transmembrane region" description="Helical" evidence="8">
    <location>
        <begin position="317"/>
        <end position="339"/>
    </location>
</feature>
<dbReference type="Proteomes" id="UP000292855">
    <property type="component" value="Unassembled WGS sequence"/>
</dbReference>
<keyword evidence="3" id="KW-0813">Transport</keyword>
<feature type="transmembrane region" description="Helical" evidence="8">
    <location>
        <begin position="279"/>
        <end position="297"/>
    </location>
</feature>
<feature type="transmembrane region" description="Helical" evidence="8">
    <location>
        <begin position="46"/>
        <end position="64"/>
    </location>
</feature>
<keyword evidence="4" id="KW-1003">Cell membrane</keyword>
<keyword evidence="6 8" id="KW-1133">Transmembrane helix</keyword>
<evidence type="ECO:0000256" key="6">
    <source>
        <dbReference type="ARBA" id="ARBA00022989"/>
    </source>
</evidence>
<feature type="transmembrane region" description="Helical" evidence="8">
    <location>
        <begin position="76"/>
        <end position="98"/>
    </location>
</feature>
<keyword evidence="5 8" id="KW-0812">Transmembrane</keyword>
<evidence type="ECO:0000256" key="3">
    <source>
        <dbReference type="ARBA" id="ARBA00022448"/>
    </source>
</evidence>
<evidence type="ECO:0000313" key="10">
    <source>
        <dbReference type="Proteomes" id="UP000292855"/>
    </source>
</evidence>
<evidence type="ECO:0000256" key="5">
    <source>
        <dbReference type="ARBA" id="ARBA00022692"/>
    </source>
</evidence>
<name>A0A4Q6Y0P3_9SPHI</name>
<organism evidence="9 10">
    <name type="scientific">Sphingobacterium corticibacterium</name>
    <dbReference type="NCBI Taxonomy" id="2484746"/>
    <lineage>
        <taxon>Bacteria</taxon>
        <taxon>Pseudomonadati</taxon>
        <taxon>Bacteroidota</taxon>
        <taxon>Sphingobacteriia</taxon>
        <taxon>Sphingobacteriales</taxon>
        <taxon>Sphingobacteriaceae</taxon>
        <taxon>Sphingobacterium</taxon>
    </lineage>
</organism>
<comment type="caution">
    <text evidence="9">The sequence shown here is derived from an EMBL/GenBank/DDBJ whole genome shotgun (WGS) entry which is preliminary data.</text>
</comment>
<dbReference type="AlphaFoldDB" id="A0A4Q6Y0P3"/>
<proteinExistence type="inferred from homology"/>
<sequence>MHTMTNSKVKDLHKNNMGKSISKVLQITFTLVLIVVILYYGKSILAPLAIACILSMLFVAPSVWMEKKGLPRWATALIAVGILIVCLVGIGFLLSWQLQNFAEQISSLKQNLSQILSSVQHWIQDRLDIDQAKQQAIAEEQMKSQPTDGSTVKQLASGFFGLLVDFILVMVYTYLLLFYRSRLKKFLLKIAPSGDQKKTMEIAESASKVAANYMTGLAKMIVVLWILYGFGFTAIGVENALFFAVICGLLELVPFIGNLTGTAIAIVGVTAQGGDTNMIVGVILIYGFVQFVQTYLLEPLIVGNEVNINPLFTIFSLVAAEAVWGIPGMILAIPVTGMIKIICDRIPRLQPYGYLIGSDKKAKKSFWKRKK</sequence>
<accession>A0A4Q6Y0P3</accession>